<dbReference type="Pfam" id="PF01434">
    <property type="entry name" value="Peptidase_M41"/>
    <property type="match status" value="1"/>
</dbReference>
<evidence type="ECO:0000259" key="9">
    <source>
        <dbReference type="SMART" id="SM00382"/>
    </source>
</evidence>
<dbReference type="SUPFAM" id="SSF140990">
    <property type="entry name" value="FtsH protease domain-like"/>
    <property type="match status" value="1"/>
</dbReference>
<dbReference type="Gene3D" id="1.20.58.760">
    <property type="entry name" value="Peptidase M41"/>
    <property type="match status" value="1"/>
</dbReference>
<keyword evidence="3" id="KW-0645">Protease</keyword>
<dbReference type="SUPFAM" id="SSF52540">
    <property type="entry name" value="P-loop containing nucleoside triphosphate hydrolases"/>
    <property type="match status" value="1"/>
</dbReference>
<dbReference type="GO" id="GO:0006508">
    <property type="term" value="P:proteolysis"/>
    <property type="evidence" value="ECO:0007669"/>
    <property type="project" value="UniProtKB-KW"/>
</dbReference>
<keyword evidence="4" id="KW-0479">Metal-binding</keyword>
<name>A0A3S9B0P1_9HYPH</name>
<keyword evidence="5" id="KW-0378">Hydrolase</keyword>
<dbReference type="PANTHER" id="PTHR23076">
    <property type="entry name" value="METALLOPROTEASE M41 FTSH"/>
    <property type="match status" value="1"/>
</dbReference>
<dbReference type="Gene3D" id="1.10.8.60">
    <property type="match status" value="1"/>
</dbReference>
<feature type="region of interest" description="Disordered" evidence="8">
    <location>
        <begin position="1"/>
        <end position="44"/>
    </location>
</feature>
<evidence type="ECO:0000256" key="4">
    <source>
        <dbReference type="ARBA" id="ARBA00022723"/>
    </source>
</evidence>
<evidence type="ECO:0000256" key="8">
    <source>
        <dbReference type="SAM" id="MobiDB-lite"/>
    </source>
</evidence>
<feature type="compositionally biased region" description="Basic residues" evidence="8">
    <location>
        <begin position="1"/>
        <end position="10"/>
    </location>
</feature>
<dbReference type="GO" id="GO:0004222">
    <property type="term" value="F:metalloendopeptidase activity"/>
    <property type="evidence" value="ECO:0007669"/>
    <property type="project" value="InterPro"/>
</dbReference>
<proteinExistence type="inferred from homology"/>
<dbReference type="GO" id="GO:0030163">
    <property type="term" value="P:protein catabolic process"/>
    <property type="evidence" value="ECO:0007669"/>
    <property type="project" value="TreeGrafter"/>
</dbReference>
<evidence type="ECO:0000313" key="11">
    <source>
        <dbReference type="Proteomes" id="UP000268192"/>
    </source>
</evidence>
<dbReference type="OrthoDB" id="9809379at2"/>
<dbReference type="AlphaFoldDB" id="A0A3S9B0P1"/>
<dbReference type="InterPro" id="IPR027417">
    <property type="entry name" value="P-loop_NTPase"/>
</dbReference>
<dbReference type="PANTHER" id="PTHR23076:SF97">
    <property type="entry name" value="ATP-DEPENDENT ZINC METALLOPROTEASE YME1L1"/>
    <property type="match status" value="1"/>
</dbReference>
<dbReference type="InterPro" id="IPR003593">
    <property type="entry name" value="AAA+_ATPase"/>
</dbReference>
<dbReference type="KEGG" id="abaw:D5400_03795"/>
<dbReference type="GO" id="GO:0046872">
    <property type="term" value="F:metal ion binding"/>
    <property type="evidence" value="ECO:0007669"/>
    <property type="project" value="UniProtKB-KW"/>
</dbReference>
<feature type="compositionally biased region" description="Polar residues" evidence="8">
    <location>
        <begin position="11"/>
        <end position="22"/>
    </location>
</feature>
<evidence type="ECO:0000256" key="3">
    <source>
        <dbReference type="ARBA" id="ARBA00022670"/>
    </source>
</evidence>
<dbReference type="Gene3D" id="3.40.50.300">
    <property type="entry name" value="P-loop containing nucleotide triphosphate hydrolases"/>
    <property type="match status" value="1"/>
</dbReference>
<dbReference type="Pfam" id="PF00004">
    <property type="entry name" value="AAA"/>
    <property type="match status" value="1"/>
</dbReference>
<dbReference type="GO" id="GO:0005886">
    <property type="term" value="C:plasma membrane"/>
    <property type="evidence" value="ECO:0007669"/>
    <property type="project" value="TreeGrafter"/>
</dbReference>
<keyword evidence="11" id="KW-1185">Reference proteome</keyword>
<evidence type="ECO:0000256" key="6">
    <source>
        <dbReference type="ARBA" id="ARBA00022833"/>
    </source>
</evidence>
<keyword evidence="6" id="KW-0862">Zinc</keyword>
<dbReference type="GO" id="GO:0004176">
    <property type="term" value="F:ATP-dependent peptidase activity"/>
    <property type="evidence" value="ECO:0007669"/>
    <property type="project" value="InterPro"/>
</dbReference>
<comment type="cofactor">
    <cofactor evidence="1">
        <name>Zn(2+)</name>
        <dbReference type="ChEBI" id="CHEBI:29105"/>
    </cofactor>
</comment>
<evidence type="ECO:0000256" key="1">
    <source>
        <dbReference type="ARBA" id="ARBA00001947"/>
    </source>
</evidence>
<evidence type="ECO:0000256" key="7">
    <source>
        <dbReference type="ARBA" id="ARBA00023049"/>
    </source>
</evidence>
<comment type="similarity">
    <text evidence="2">In the C-terminal section; belongs to the peptidase M41 family.</text>
</comment>
<sequence>MARARRRSRRPSGSQAHPQSGASVHHRSRRTRSAPAKHQQRDRRCSMKAYATFPRHITDQSQRQEHKGFMSLSRFLRRAMIVRALRNEREFRSGQPGRFILLVPPSFEPKTMVSAARRALSECQRDLQDLFEYDVDPVDAETSSIWLEDLPVRLMEMPRYLLLTHSLDFIPHRCRLGFDAVLQMQPPTPAHWRAALKVCLGLAATNAEIDRIARLPIDLVALATGRRRSVSEIIDEVEAAIAEDDAKEAQSKEPNASSRQPRLMSLQELSGYGPAQTWGLDLASDLTAWKAGELAWADVDRGVLLCGPPGTGKTTFAAALSKSCEAHLVAASVARWQATGHLGDLLKAMRKDFAEARKHAPSILLIDEFDSIGDRARFSDHHASYSIQVVNGLLECIDGLDDREGVVIVGACNHSDGIDPALLRPGRLDRQIDIPLPDETARRVILRVHQPDGLADDVVEKIASVTDGWSGADLEALCRRARRRARKERRAVVVGDFMAELPEEIIVPDELVEVMAIHEAGHAVVASALGRGVELIEINRTLRRKHAGPGGHVTIQQQPLKRRSRASYLEEVTILMAGIAAETVFYGEHADGAGAVPGSDLQRATDLATMMEACLGFGPSLVFHDAQDAFSLDRLRRSDLKLKERVDAVLKNSLKTATDLIAGDRQFVKSIARHLIRRGSMQGHEVRPLIERQRKAGKRRAAIKAVNAA</sequence>
<dbReference type="InterPro" id="IPR041569">
    <property type="entry name" value="AAA_lid_3"/>
</dbReference>
<dbReference type="CDD" id="cd19481">
    <property type="entry name" value="RecA-like_protease"/>
    <property type="match status" value="1"/>
</dbReference>
<organism evidence="10 11">
    <name type="scientific">Georhizobium profundi</name>
    <dbReference type="NCBI Taxonomy" id="2341112"/>
    <lineage>
        <taxon>Bacteria</taxon>
        <taxon>Pseudomonadati</taxon>
        <taxon>Pseudomonadota</taxon>
        <taxon>Alphaproteobacteria</taxon>
        <taxon>Hyphomicrobiales</taxon>
        <taxon>Rhizobiaceae</taxon>
        <taxon>Georhizobium</taxon>
    </lineage>
</organism>
<dbReference type="InterPro" id="IPR003959">
    <property type="entry name" value="ATPase_AAA_core"/>
</dbReference>
<evidence type="ECO:0000313" key="10">
    <source>
        <dbReference type="EMBL" id="AZN70515.1"/>
    </source>
</evidence>
<dbReference type="InterPro" id="IPR000642">
    <property type="entry name" value="Peptidase_M41"/>
</dbReference>
<dbReference type="EMBL" id="CP032509">
    <property type="protein sequence ID" value="AZN70515.1"/>
    <property type="molecule type" value="Genomic_DNA"/>
</dbReference>
<dbReference type="GO" id="GO:0016887">
    <property type="term" value="F:ATP hydrolysis activity"/>
    <property type="evidence" value="ECO:0007669"/>
    <property type="project" value="InterPro"/>
</dbReference>
<dbReference type="SMART" id="SM00382">
    <property type="entry name" value="AAA"/>
    <property type="match status" value="1"/>
</dbReference>
<evidence type="ECO:0000256" key="5">
    <source>
        <dbReference type="ARBA" id="ARBA00022801"/>
    </source>
</evidence>
<accession>A0A3S9B0P1</accession>
<reference evidence="10 11" key="1">
    <citation type="submission" date="2018-09" db="EMBL/GenBank/DDBJ databases">
        <title>Marinorhizobium profundi gen. nov., sp. nov., isolated from a deep-sea sediment sample from the New Britain Trench and proposal of Marinorhizobiaceae fam. nov. in the order Rhizobiales of the class Alphaproteobacteria.</title>
        <authorList>
            <person name="Cao J."/>
        </authorList>
    </citation>
    <scope>NUCLEOTIDE SEQUENCE [LARGE SCALE GENOMIC DNA]</scope>
    <source>
        <strain evidence="10 11">WS11</strain>
    </source>
</reference>
<dbReference type="InterPro" id="IPR037219">
    <property type="entry name" value="Peptidase_M41-like"/>
</dbReference>
<feature type="domain" description="AAA+ ATPase" evidence="9">
    <location>
        <begin position="299"/>
        <end position="438"/>
    </location>
</feature>
<evidence type="ECO:0000256" key="2">
    <source>
        <dbReference type="ARBA" id="ARBA00010044"/>
    </source>
</evidence>
<dbReference type="Pfam" id="PF17862">
    <property type="entry name" value="AAA_lid_3"/>
    <property type="match status" value="1"/>
</dbReference>
<dbReference type="Proteomes" id="UP000268192">
    <property type="component" value="Chromosome"/>
</dbReference>
<keyword evidence="7" id="KW-0482">Metalloprotease</keyword>
<dbReference type="GO" id="GO:0005524">
    <property type="term" value="F:ATP binding"/>
    <property type="evidence" value="ECO:0007669"/>
    <property type="project" value="InterPro"/>
</dbReference>
<protein>
    <submittedName>
        <fullName evidence="10">AAA family ATPase</fullName>
    </submittedName>
</protein>
<gene>
    <name evidence="10" type="ORF">D5400_03795</name>
</gene>